<evidence type="ECO:0000313" key="1">
    <source>
        <dbReference type="EMBL" id="SCZ49056.1"/>
    </source>
</evidence>
<reference evidence="1 2" key="1">
    <citation type="submission" date="2016-10" db="EMBL/GenBank/DDBJ databases">
        <authorList>
            <person name="de Groot N.N."/>
        </authorList>
    </citation>
    <scope>NUCLEOTIDE SEQUENCE [LARGE SCALE GENOMIC DNA]</scope>
    <source>
        <strain evidence="1 2">HLD2</strain>
    </source>
</reference>
<sequence>MLEVIRGNCEAIIAGYYQNLPSRAGMHLSVLVGQGVRSFSTDAALPYRGDADSGCSAITSWRG</sequence>
<proteinExistence type="predicted"/>
<accession>A0A1G5PHY4</accession>
<gene>
    <name evidence="1" type="ORF">SAMN03097708_00012</name>
</gene>
<protein>
    <submittedName>
        <fullName evidence="1">Uncharacterized protein</fullName>
    </submittedName>
</protein>
<keyword evidence="2" id="KW-1185">Reference proteome</keyword>
<dbReference type="EMBL" id="FMWD01000001">
    <property type="protein sequence ID" value="SCZ49056.1"/>
    <property type="molecule type" value="Genomic_DNA"/>
</dbReference>
<evidence type="ECO:0000313" key="2">
    <source>
        <dbReference type="Proteomes" id="UP000199648"/>
    </source>
</evidence>
<dbReference type="Proteomes" id="UP000199648">
    <property type="component" value="Unassembled WGS sequence"/>
</dbReference>
<name>A0A1G5PHY4_9GAMM</name>
<dbReference type="AlphaFoldDB" id="A0A1G5PHY4"/>
<organism evidence="1 2">
    <name type="scientific">Thiohalomonas denitrificans</name>
    <dbReference type="NCBI Taxonomy" id="415747"/>
    <lineage>
        <taxon>Bacteria</taxon>
        <taxon>Pseudomonadati</taxon>
        <taxon>Pseudomonadota</taxon>
        <taxon>Gammaproteobacteria</taxon>
        <taxon>Thiohalomonadales</taxon>
        <taxon>Thiohalomonadaceae</taxon>
        <taxon>Thiohalomonas</taxon>
    </lineage>
</organism>